<dbReference type="Pfam" id="PF15682">
    <property type="entry name" value="Mustang"/>
    <property type="match status" value="1"/>
</dbReference>
<sequence length="72" mass="7987">MSEEGEEGKIKRPEVRNEDLIQAKDKLASGTAVKSKTFEVMEECEREGKAAPSVFSTVRSGGETVFNKPRKK</sequence>
<dbReference type="OrthoDB" id="9976882at2759"/>
<gene>
    <name evidence="6" type="ORF">AMELA_G00190270</name>
</gene>
<comment type="caution">
    <text evidence="6">The sequence shown here is derived from an EMBL/GenBank/DDBJ whole genome shotgun (WGS) entry which is preliminary data.</text>
</comment>
<feature type="region of interest" description="Disordered" evidence="5">
    <location>
        <begin position="1"/>
        <end position="23"/>
    </location>
</feature>
<protein>
    <recommendedName>
        <fullName evidence="2">Musculoskeletal embryonic nuclear protein 1</fullName>
    </recommendedName>
</protein>
<keyword evidence="3" id="KW-0539">Nucleus</keyword>
<organism evidence="6 7">
    <name type="scientific">Ameiurus melas</name>
    <name type="common">Black bullhead</name>
    <name type="synonym">Silurus melas</name>
    <dbReference type="NCBI Taxonomy" id="219545"/>
    <lineage>
        <taxon>Eukaryota</taxon>
        <taxon>Metazoa</taxon>
        <taxon>Chordata</taxon>
        <taxon>Craniata</taxon>
        <taxon>Vertebrata</taxon>
        <taxon>Euteleostomi</taxon>
        <taxon>Actinopterygii</taxon>
        <taxon>Neopterygii</taxon>
        <taxon>Teleostei</taxon>
        <taxon>Ostariophysi</taxon>
        <taxon>Siluriformes</taxon>
        <taxon>Ictaluridae</taxon>
        <taxon>Ameiurus</taxon>
    </lineage>
</organism>
<dbReference type="Proteomes" id="UP000593565">
    <property type="component" value="Unassembled WGS sequence"/>
</dbReference>
<evidence type="ECO:0000256" key="3">
    <source>
        <dbReference type="ARBA" id="ARBA00023242"/>
    </source>
</evidence>
<dbReference type="AlphaFoldDB" id="A0A7J6A8K7"/>
<evidence type="ECO:0000313" key="7">
    <source>
        <dbReference type="Proteomes" id="UP000593565"/>
    </source>
</evidence>
<dbReference type="EMBL" id="JAAGNN010000016">
    <property type="protein sequence ID" value="KAF4079192.1"/>
    <property type="molecule type" value="Genomic_DNA"/>
</dbReference>
<accession>A0A7J6A8K7</accession>
<comment type="similarity">
    <text evidence="4">Belongs to the MUSTN1 family.</text>
</comment>
<feature type="compositionally biased region" description="Basic and acidic residues" evidence="5">
    <location>
        <begin position="7"/>
        <end position="23"/>
    </location>
</feature>
<keyword evidence="7" id="KW-1185">Reference proteome</keyword>
<evidence type="ECO:0000256" key="4">
    <source>
        <dbReference type="ARBA" id="ARBA00044950"/>
    </source>
</evidence>
<evidence type="ECO:0000256" key="2">
    <source>
        <dbReference type="ARBA" id="ARBA00018401"/>
    </source>
</evidence>
<dbReference type="GO" id="GO:0005634">
    <property type="term" value="C:nucleus"/>
    <property type="evidence" value="ECO:0007669"/>
    <property type="project" value="UniProtKB-SubCell"/>
</dbReference>
<dbReference type="GO" id="GO:0002062">
    <property type="term" value="P:chondrocyte differentiation"/>
    <property type="evidence" value="ECO:0007669"/>
    <property type="project" value="InterPro"/>
</dbReference>
<comment type="subcellular location">
    <subcellularLocation>
        <location evidence="1">Nucleus</location>
    </subcellularLocation>
</comment>
<evidence type="ECO:0000256" key="5">
    <source>
        <dbReference type="SAM" id="MobiDB-lite"/>
    </source>
</evidence>
<reference evidence="6 7" key="1">
    <citation type="submission" date="2020-02" db="EMBL/GenBank/DDBJ databases">
        <title>A chromosome-scale genome assembly of the black bullhead catfish (Ameiurus melas).</title>
        <authorList>
            <person name="Wen M."/>
            <person name="Zham M."/>
            <person name="Cabau C."/>
            <person name="Klopp C."/>
            <person name="Donnadieu C."/>
            <person name="Roques C."/>
            <person name="Bouchez O."/>
            <person name="Lampietro C."/>
            <person name="Jouanno E."/>
            <person name="Herpin A."/>
            <person name="Louis A."/>
            <person name="Berthelot C."/>
            <person name="Parey E."/>
            <person name="Roest-Crollius H."/>
            <person name="Braasch I."/>
            <person name="Postlethwait J."/>
            <person name="Robinson-Rechavi M."/>
            <person name="Echchiki A."/>
            <person name="Begum T."/>
            <person name="Montfort J."/>
            <person name="Schartl M."/>
            <person name="Bobe J."/>
            <person name="Guiguen Y."/>
        </authorList>
    </citation>
    <scope>NUCLEOTIDE SEQUENCE [LARGE SCALE GENOMIC DNA]</scope>
    <source>
        <strain evidence="6">M_S1</strain>
        <tissue evidence="6">Blood</tissue>
    </source>
</reference>
<proteinExistence type="inferred from homology"/>
<dbReference type="GO" id="GO:0042246">
    <property type="term" value="P:tissue regeneration"/>
    <property type="evidence" value="ECO:0007669"/>
    <property type="project" value="InterPro"/>
</dbReference>
<dbReference type="GO" id="GO:0035988">
    <property type="term" value="P:chondrocyte proliferation"/>
    <property type="evidence" value="ECO:0007669"/>
    <property type="project" value="InterPro"/>
</dbReference>
<evidence type="ECO:0000256" key="1">
    <source>
        <dbReference type="ARBA" id="ARBA00004123"/>
    </source>
</evidence>
<dbReference type="InterPro" id="IPR031394">
    <property type="entry name" value="MUSTN1"/>
</dbReference>
<evidence type="ECO:0000313" key="6">
    <source>
        <dbReference type="EMBL" id="KAF4079192.1"/>
    </source>
</evidence>
<name>A0A7J6A8K7_AMEME</name>